<proteinExistence type="predicted"/>
<feature type="non-terminal residue" evidence="1">
    <location>
        <position position="95"/>
    </location>
</feature>
<dbReference type="Proteomes" id="UP000318571">
    <property type="component" value="Chromosome 8"/>
</dbReference>
<keyword evidence="2" id="KW-1185">Reference proteome</keyword>
<evidence type="ECO:0000313" key="2">
    <source>
        <dbReference type="Proteomes" id="UP000318571"/>
    </source>
</evidence>
<dbReference type="AlphaFoldDB" id="A0A553N809"/>
<protein>
    <submittedName>
        <fullName evidence="1">Uncharacterized protein</fullName>
    </submittedName>
</protein>
<comment type="caution">
    <text evidence="1">The sequence shown here is derived from an EMBL/GenBank/DDBJ whole genome shotgun (WGS) entry which is preliminary data.</text>
</comment>
<accession>A0A553N809</accession>
<name>A0A553N809_TIGCA</name>
<reference evidence="1 2" key="1">
    <citation type="journal article" date="2018" name="Nat. Ecol. Evol.">
        <title>Genomic signatures of mitonuclear coevolution across populations of Tigriopus californicus.</title>
        <authorList>
            <person name="Barreto F.S."/>
            <person name="Watson E.T."/>
            <person name="Lima T.G."/>
            <person name="Willett C.S."/>
            <person name="Edmands S."/>
            <person name="Li W."/>
            <person name="Burton R.S."/>
        </authorList>
    </citation>
    <scope>NUCLEOTIDE SEQUENCE [LARGE SCALE GENOMIC DNA]</scope>
    <source>
        <strain evidence="1 2">San Diego</strain>
    </source>
</reference>
<sequence length="95" mass="10117">MCFRQEQGKCAICFQPVITASIAVIDQASFGLSLSPAGIAAGTQDTSCTQQRPFRVHFKTDADEVTLATAANMNDQGVHPGGIIGFHLNYALQDC</sequence>
<evidence type="ECO:0000313" key="1">
    <source>
        <dbReference type="EMBL" id="TRY61558.1"/>
    </source>
</evidence>
<dbReference type="EMBL" id="VCGU01000459">
    <property type="protein sequence ID" value="TRY61558.1"/>
    <property type="molecule type" value="Genomic_DNA"/>
</dbReference>
<organism evidence="1 2">
    <name type="scientific">Tigriopus californicus</name>
    <name type="common">Marine copepod</name>
    <dbReference type="NCBI Taxonomy" id="6832"/>
    <lineage>
        <taxon>Eukaryota</taxon>
        <taxon>Metazoa</taxon>
        <taxon>Ecdysozoa</taxon>
        <taxon>Arthropoda</taxon>
        <taxon>Crustacea</taxon>
        <taxon>Multicrustacea</taxon>
        <taxon>Hexanauplia</taxon>
        <taxon>Copepoda</taxon>
        <taxon>Harpacticoida</taxon>
        <taxon>Harpacticidae</taxon>
        <taxon>Tigriopus</taxon>
    </lineage>
</organism>
<gene>
    <name evidence="1" type="ORF">TCAL_16298</name>
</gene>